<keyword evidence="3" id="KW-0808">Transferase</keyword>
<comment type="cofactor">
    <cofactor evidence="7">
        <name>Mg(2+)</name>
        <dbReference type="ChEBI" id="CHEBI:18420"/>
    </cofactor>
</comment>
<dbReference type="InterPro" id="IPR000715">
    <property type="entry name" value="Glycosyl_transferase_4"/>
</dbReference>
<feature type="transmembrane region" description="Helical" evidence="8">
    <location>
        <begin position="73"/>
        <end position="94"/>
    </location>
</feature>
<dbReference type="AlphaFoldDB" id="A0A916ZKJ9"/>
<evidence type="ECO:0000256" key="6">
    <source>
        <dbReference type="ARBA" id="ARBA00023136"/>
    </source>
</evidence>
<evidence type="ECO:0000313" key="10">
    <source>
        <dbReference type="Proteomes" id="UP000635071"/>
    </source>
</evidence>
<dbReference type="RefSeq" id="WP_188761403.1">
    <property type="nucleotide sequence ID" value="NZ_BMJM01000001.1"/>
</dbReference>
<evidence type="ECO:0000256" key="3">
    <source>
        <dbReference type="ARBA" id="ARBA00022679"/>
    </source>
</evidence>
<reference evidence="9" key="2">
    <citation type="submission" date="2020-09" db="EMBL/GenBank/DDBJ databases">
        <authorList>
            <person name="Sun Q."/>
            <person name="Zhou Y."/>
        </authorList>
    </citation>
    <scope>NUCLEOTIDE SEQUENCE</scope>
    <source>
        <strain evidence="9">CGMCC 1.15519</strain>
    </source>
</reference>
<feature type="binding site" evidence="7">
    <location>
        <position position="239"/>
    </location>
    <ligand>
        <name>Mg(2+)</name>
        <dbReference type="ChEBI" id="CHEBI:18420"/>
    </ligand>
</feature>
<dbReference type="EMBL" id="BMJM01000001">
    <property type="protein sequence ID" value="GGE02324.1"/>
    <property type="molecule type" value="Genomic_DNA"/>
</dbReference>
<keyword evidence="4 8" id="KW-0812">Transmembrane</keyword>
<feature type="transmembrane region" description="Helical" evidence="8">
    <location>
        <begin position="192"/>
        <end position="209"/>
    </location>
</feature>
<organism evidence="9 10">
    <name type="scientific">Sandarakinorhabdus glacialis</name>
    <dbReference type="NCBI Taxonomy" id="1614636"/>
    <lineage>
        <taxon>Bacteria</taxon>
        <taxon>Pseudomonadati</taxon>
        <taxon>Pseudomonadota</taxon>
        <taxon>Alphaproteobacteria</taxon>
        <taxon>Sphingomonadales</taxon>
        <taxon>Sphingosinicellaceae</taxon>
        <taxon>Sandarakinorhabdus</taxon>
    </lineage>
</organism>
<evidence type="ECO:0000313" key="9">
    <source>
        <dbReference type="EMBL" id="GGE02324.1"/>
    </source>
</evidence>
<dbReference type="GO" id="GO:0009103">
    <property type="term" value="P:lipopolysaccharide biosynthetic process"/>
    <property type="evidence" value="ECO:0007669"/>
    <property type="project" value="TreeGrafter"/>
</dbReference>
<keyword evidence="2" id="KW-1003">Cell membrane</keyword>
<evidence type="ECO:0000256" key="5">
    <source>
        <dbReference type="ARBA" id="ARBA00022989"/>
    </source>
</evidence>
<feature type="transmembrane region" description="Helical" evidence="8">
    <location>
        <begin position="161"/>
        <end position="180"/>
    </location>
</feature>
<sequence>MMTQGEAASAFGLALGGAGPAYGPALVAAAFAYGLVLAFVVGRHARVIGTWLQLLDYPDLDGGRKQHGKVTPLVGGLAVAGAAVGGALMAAQFVPAVSPALHLYWLAGVVGAMFVIGVVDDMFHLSPVLRLGAALTVLVLAVSNAPDFSLAFVRFSGQPQLWLLGIWGDAFTLLCLLGLLNAVNMADGKNGIVIGMGLIWTIVLMVHVPASMLPVLASVGAALLVMGAYNMAGKLFLGDGGSYAISALFGLLAIYAHNHDFETMRADDVAVMFAIPVFDTIRLMAVRIARRRSPFEGDRDHLHHHLHARIGWPTGLGIYMAMVGLPNLGALVWPGSGLVWLAVSFVAYVGVLKGTRFASEVAGRPAE</sequence>
<dbReference type="GO" id="GO:0044038">
    <property type="term" value="P:cell wall macromolecule biosynthetic process"/>
    <property type="evidence" value="ECO:0007669"/>
    <property type="project" value="TreeGrafter"/>
</dbReference>
<evidence type="ECO:0000256" key="2">
    <source>
        <dbReference type="ARBA" id="ARBA00022475"/>
    </source>
</evidence>
<feature type="transmembrane region" description="Helical" evidence="8">
    <location>
        <begin position="100"/>
        <end position="119"/>
    </location>
</feature>
<evidence type="ECO:0000256" key="7">
    <source>
        <dbReference type="PIRSR" id="PIRSR600715-1"/>
    </source>
</evidence>
<dbReference type="GO" id="GO:0016780">
    <property type="term" value="F:phosphotransferase activity, for other substituted phosphate groups"/>
    <property type="evidence" value="ECO:0007669"/>
    <property type="project" value="InterPro"/>
</dbReference>
<feature type="transmembrane region" description="Helical" evidence="8">
    <location>
        <begin position="269"/>
        <end position="285"/>
    </location>
</feature>
<dbReference type="PANTHER" id="PTHR22926">
    <property type="entry name" value="PHOSPHO-N-ACETYLMURAMOYL-PENTAPEPTIDE-TRANSFERASE"/>
    <property type="match status" value="1"/>
</dbReference>
<feature type="transmembrane region" description="Helical" evidence="8">
    <location>
        <begin position="331"/>
        <end position="351"/>
    </location>
</feature>
<dbReference type="GO" id="GO:0005886">
    <property type="term" value="C:plasma membrane"/>
    <property type="evidence" value="ECO:0007669"/>
    <property type="project" value="UniProtKB-SubCell"/>
</dbReference>
<evidence type="ECO:0000256" key="4">
    <source>
        <dbReference type="ARBA" id="ARBA00022692"/>
    </source>
</evidence>
<reference evidence="9" key="1">
    <citation type="journal article" date="2014" name="Int. J. Syst. Evol. Microbiol.">
        <title>Complete genome sequence of Corynebacterium casei LMG S-19264T (=DSM 44701T), isolated from a smear-ripened cheese.</title>
        <authorList>
            <consortium name="US DOE Joint Genome Institute (JGI-PGF)"/>
            <person name="Walter F."/>
            <person name="Albersmeier A."/>
            <person name="Kalinowski J."/>
            <person name="Ruckert C."/>
        </authorList>
    </citation>
    <scope>NUCLEOTIDE SEQUENCE</scope>
    <source>
        <strain evidence="9">CGMCC 1.15519</strain>
    </source>
</reference>
<dbReference type="Pfam" id="PF00953">
    <property type="entry name" value="Glycos_transf_4"/>
    <property type="match status" value="1"/>
</dbReference>
<dbReference type="PANTHER" id="PTHR22926:SF3">
    <property type="entry name" value="UNDECAPRENYL-PHOSPHATE ALPHA-N-ACETYLGLUCOSAMINYL 1-PHOSPHATE TRANSFERASE"/>
    <property type="match status" value="1"/>
</dbReference>
<protein>
    <recommendedName>
        <fullName evidence="11">Undecaprenyl/decaprenyl-phosphate alpha-N-acetylglucosaminyl 1-phosphate transferase</fullName>
    </recommendedName>
</protein>
<feature type="transmembrane region" description="Helical" evidence="8">
    <location>
        <begin position="131"/>
        <end position="155"/>
    </location>
</feature>
<keyword evidence="7" id="KW-0460">Magnesium</keyword>
<keyword evidence="7" id="KW-0479">Metal-binding</keyword>
<feature type="transmembrane region" description="Helical" evidence="8">
    <location>
        <begin position="306"/>
        <end position="325"/>
    </location>
</feature>
<keyword evidence="6 8" id="KW-0472">Membrane</keyword>
<comment type="caution">
    <text evidence="9">The sequence shown here is derived from an EMBL/GenBank/DDBJ whole genome shotgun (WGS) entry which is preliminary data.</text>
</comment>
<keyword evidence="10" id="KW-1185">Reference proteome</keyword>
<dbReference type="GO" id="GO:0071555">
    <property type="term" value="P:cell wall organization"/>
    <property type="evidence" value="ECO:0007669"/>
    <property type="project" value="TreeGrafter"/>
</dbReference>
<evidence type="ECO:0008006" key="11">
    <source>
        <dbReference type="Google" id="ProtNLM"/>
    </source>
</evidence>
<feature type="binding site" evidence="7">
    <location>
        <position position="184"/>
    </location>
    <ligand>
        <name>Mg(2+)</name>
        <dbReference type="ChEBI" id="CHEBI:18420"/>
    </ligand>
</feature>
<dbReference type="GO" id="GO:0046872">
    <property type="term" value="F:metal ion binding"/>
    <property type="evidence" value="ECO:0007669"/>
    <property type="project" value="UniProtKB-KW"/>
</dbReference>
<keyword evidence="5 8" id="KW-1133">Transmembrane helix</keyword>
<evidence type="ECO:0000256" key="1">
    <source>
        <dbReference type="ARBA" id="ARBA00004651"/>
    </source>
</evidence>
<feature type="transmembrane region" description="Helical" evidence="8">
    <location>
        <begin position="21"/>
        <end position="41"/>
    </location>
</feature>
<feature type="transmembrane region" description="Helical" evidence="8">
    <location>
        <begin position="240"/>
        <end position="257"/>
    </location>
</feature>
<name>A0A916ZKJ9_9SPHN</name>
<evidence type="ECO:0000256" key="8">
    <source>
        <dbReference type="SAM" id="Phobius"/>
    </source>
</evidence>
<gene>
    <name evidence="9" type="ORF">GCM10011529_05950</name>
</gene>
<dbReference type="Proteomes" id="UP000635071">
    <property type="component" value="Unassembled WGS sequence"/>
</dbReference>
<accession>A0A916ZKJ9</accession>
<feature type="transmembrane region" description="Helical" evidence="8">
    <location>
        <begin position="215"/>
        <end position="233"/>
    </location>
</feature>
<proteinExistence type="predicted"/>
<comment type="subcellular location">
    <subcellularLocation>
        <location evidence="1">Cell membrane</location>
        <topology evidence="1">Multi-pass membrane protein</topology>
    </subcellularLocation>
</comment>